<protein>
    <submittedName>
        <fullName evidence="1">Uncharacterized protein</fullName>
    </submittedName>
</protein>
<keyword evidence="2" id="KW-1185">Reference proteome</keyword>
<evidence type="ECO:0000313" key="2">
    <source>
        <dbReference type="Proteomes" id="UP000831701"/>
    </source>
</evidence>
<gene>
    <name evidence="1" type="ORF">L3Q82_019590</name>
</gene>
<accession>A0ACB8VBW3</accession>
<name>A0ACB8VBW3_9TELE</name>
<dbReference type="Proteomes" id="UP000831701">
    <property type="component" value="Chromosome 23"/>
</dbReference>
<dbReference type="EMBL" id="CM041553">
    <property type="protein sequence ID" value="KAI3353011.1"/>
    <property type="molecule type" value="Genomic_DNA"/>
</dbReference>
<sequence>MIYILQGTGNAESSESRLVYKQHRNGKMPETVKAPKKGSKKASVQSDKERQEEEENQERRVMPSTCTKS</sequence>
<proteinExistence type="predicted"/>
<organism evidence="1 2">
    <name type="scientific">Scortum barcoo</name>
    <name type="common">barcoo grunter</name>
    <dbReference type="NCBI Taxonomy" id="214431"/>
    <lineage>
        <taxon>Eukaryota</taxon>
        <taxon>Metazoa</taxon>
        <taxon>Chordata</taxon>
        <taxon>Craniata</taxon>
        <taxon>Vertebrata</taxon>
        <taxon>Euteleostomi</taxon>
        <taxon>Actinopterygii</taxon>
        <taxon>Neopterygii</taxon>
        <taxon>Teleostei</taxon>
        <taxon>Neoteleostei</taxon>
        <taxon>Acanthomorphata</taxon>
        <taxon>Eupercaria</taxon>
        <taxon>Centrarchiformes</taxon>
        <taxon>Terapontoidei</taxon>
        <taxon>Terapontidae</taxon>
        <taxon>Scortum</taxon>
    </lineage>
</organism>
<reference evidence="1" key="1">
    <citation type="submission" date="2022-04" db="EMBL/GenBank/DDBJ databases">
        <title>Jade perch genome.</title>
        <authorList>
            <person name="Chao B."/>
        </authorList>
    </citation>
    <scope>NUCLEOTIDE SEQUENCE</scope>
    <source>
        <strain evidence="1">CB-2022</strain>
    </source>
</reference>
<comment type="caution">
    <text evidence="1">The sequence shown here is derived from an EMBL/GenBank/DDBJ whole genome shotgun (WGS) entry which is preliminary data.</text>
</comment>
<evidence type="ECO:0000313" key="1">
    <source>
        <dbReference type="EMBL" id="KAI3353011.1"/>
    </source>
</evidence>